<reference evidence="2" key="1">
    <citation type="submission" date="2023-03" db="EMBL/GenBank/DDBJ databases">
        <authorList>
            <person name="Julca I."/>
        </authorList>
    </citation>
    <scope>NUCLEOTIDE SEQUENCE</scope>
</reference>
<organism evidence="2 3">
    <name type="scientific">Oldenlandia corymbosa var. corymbosa</name>
    <dbReference type="NCBI Taxonomy" id="529605"/>
    <lineage>
        <taxon>Eukaryota</taxon>
        <taxon>Viridiplantae</taxon>
        <taxon>Streptophyta</taxon>
        <taxon>Embryophyta</taxon>
        <taxon>Tracheophyta</taxon>
        <taxon>Spermatophyta</taxon>
        <taxon>Magnoliopsida</taxon>
        <taxon>eudicotyledons</taxon>
        <taxon>Gunneridae</taxon>
        <taxon>Pentapetalae</taxon>
        <taxon>asterids</taxon>
        <taxon>lamiids</taxon>
        <taxon>Gentianales</taxon>
        <taxon>Rubiaceae</taxon>
        <taxon>Rubioideae</taxon>
        <taxon>Spermacoceae</taxon>
        <taxon>Hedyotis-Oldenlandia complex</taxon>
        <taxon>Oldenlandia</taxon>
    </lineage>
</organism>
<evidence type="ECO:0000313" key="2">
    <source>
        <dbReference type="EMBL" id="CAI9100078.1"/>
    </source>
</evidence>
<evidence type="ECO:0000256" key="1">
    <source>
        <dbReference type="SAM" id="MobiDB-lite"/>
    </source>
</evidence>
<feature type="compositionally biased region" description="Polar residues" evidence="1">
    <location>
        <begin position="77"/>
        <end position="129"/>
    </location>
</feature>
<dbReference type="Proteomes" id="UP001161247">
    <property type="component" value="Chromosome 3"/>
</dbReference>
<sequence length="557" mass="60804">MGSSPPPTLSGPTLPAELESSFRQIVTDACESHPHLRDFLIDFHFKDGNIRYSQIDQYLSSSPFSSSQANRLESQNFLSTTTPNNPPSSVHASSASLLRTSTGNPDNSIHNNENPATQANILPMGTNSRPDGPNPIHNQSVTPMPTEIIPNFINSVPANSGGDECGDEGGVIRSAARSRAPWKRMYESRLMFHSIAGGSSLRNQPEPNQYCGCIMKTVMEGQTMPSLRTCPVHEPSYELLDLSVLTSHVPPPPPIEKHPDDVISSMGGSLPNHENVGEWVPAPLNSTIQHGFNSQRMKDSLPCHQNVEGLVPAPLNSTIQHGLHSQRLTYLIAGALPSHQNVGGLVPALSNSTIQEELDSQSDDVISKMTASLPSHQYVEELVPFSLNSTIQHEVDSQRMAGSLPCHQNVGGLVPAPLNSAIQYELDSQRPQRQNTASIFDLELKAAQPSTTFSYFQVPQSHRQWTGNAIDLGSCSLVHGHSIQSIQTITSPIVSTTAVIPNDELLEITYERDNLQLESQDFSISSEAAKLEQFVKQFEALIHVDQMDWNNDALETS</sequence>
<proteinExistence type="predicted"/>
<protein>
    <submittedName>
        <fullName evidence="2">OLC1v1037003C1</fullName>
    </submittedName>
</protein>
<dbReference type="AlphaFoldDB" id="A0AAV1CZU4"/>
<dbReference type="EMBL" id="OX459120">
    <property type="protein sequence ID" value="CAI9100078.1"/>
    <property type="molecule type" value="Genomic_DNA"/>
</dbReference>
<feature type="region of interest" description="Disordered" evidence="1">
    <location>
        <begin position="77"/>
        <end position="132"/>
    </location>
</feature>
<evidence type="ECO:0000313" key="3">
    <source>
        <dbReference type="Proteomes" id="UP001161247"/>
    </source>
</evidence>
<gene>
    <name evidence="2" type="ORF">OLC1_LOCUS9988</name>
</gene>
<name>A0AAV1CZU4_OLDCO</name>
<accession>A0AAV1CZU4</accession>
<keyword evidence="3" id="KW-1185">Reference proteome</keyword>